<evidence type="ECO:0000313" key="2">
    <source>
        <dbReference type="EMBL" id="BDQ37164.1"/>
    </source>
</evidence>
<dbReference type="EMBL" id="AP026709">
    <property type="protein sequence ID" value="BDQ37164.1"/>
    <property type="molecule type" value="Genomic_DNA"/>
</dbReference>
<evidence type="ECO:0000313" key="3">
    <source>
        <dbReference type="Proteomes" id="UP001317742"/>
    </source>
</evidence>
<keyword evidence="1" id="KW-0472">Membrane</keyword>
<gene>
    <name evidence="2" type="ORF">SYK_15240</name>
</gene>
<proteinExistence type="predicted"/>
<name>A0ABN6S1S4_9BACT</name>
<dbReference type="Proteomes" id="UP001317742">
    <property type="component" value="Chromosome"/>
</dbReference>
<dbReference type="RefSeq" id="WP_281763023.1">
    <property type="nucleotide sequence ID" value="NZ_AP026709.1"/>
</dbReference>
<keyword evidence="1" id="KW-1133">Transmembrane helix</keyword>
<keyword evidence="3" id="KW-1185">Reference proteome</keyword>
<organism evidence="2 3">
    <name type="scientific">Pseudodesulfovibrio nedwellii</name>
    <dbReference type="NCBI Taxonomy" id="2973072"/>
    <lineage>
        <taxon>Bacteria</taxon>
        <taxon>Pseudomonadati</taxon>
        <taxon>Thermodesulfobacteriota</taxon>
        <taxon>Desulfovibrionia</taxon>
        <taxon>Desulfovibrionales</taxon>
        <taxon>Desulfovibrionaceae</taxon>
    </lineage>
</organism>
<feature type="transmembrane region" description="Helical" evidence="1">
    <location>
        <begin position="33"/>
        <end position="50"/>
    </location>
</feature>
<sequence length="54" mass="6108">MAEDIKCNVNTEDQAENEERALSVFASEKSEDLTALVLVMIVTFLVLLFTKWMA</sequence>
<keyword evidence="1" id="KW-0812">Transmembrane</keyword>
<reference evidence="2 3" key="1">
    <citation type="submission" date="2022-08" db="EMBL/GenBank/DDBJ databases">
        <title>Genome Sequence of the sulphate-reducing bacterium, Pseudodesulfovibrio sp. SYK.</title>
        <authorList>
            <person name="Kondo R."/>
            <person name="Kataoka T."/>
        </authorList>
    </citation>
    <scope>NUCLEOTIDE SEQUENCE [LARGE SCALE GENOMIC DNA]</scope>
    <source>
        <strain evidence="2 3">SYK</strain>
    </source>
</reference>
<evidence type="ECO:0000256" key="1">
    <source>
        <dbReference type="SAM" id="Phobius"/>
    </source>
</evidence>
<protein>
    <submittedName>
        <fullName evidence="2">Uncharacterized protein</fullName>
    </submittedName>
</protein>
<accession>A0ABN6S1S4</accession>